<evidence type="ECO:0000313" key="2">
    <source>
        <dbReference type="Proteomes" id="UP000219435"/>
    </source>
</evidence>
<proteinExistence type="predicted"/>
<accession>A0A285VG93</accession>
<dbReference type="EMBL" id="OBQI01000007">
    <property type="protein sequence ID" value="SOC53095.1"/>
    <property type="molecule type" value="Genomic_DNA"/>
</dbReference>
<name>A0A285VG93_9ACTN</name>
<organism evidence="1 2">
    <name type="scientific">Blastococcus aggregatus</name>
    <dbReference type="NCBI Taxonomy" id="38502"/>
    <lineage>
        <taxon>Bacteria</taxon>
        <taxon>Bacillati</taxon>
        <taxon>Actinomycetota</taxon>
        <taxon>Actinomycetes</taxon>
        <taxon>Geodermatophilales</taxon>
        <taxon>Geodermatophilaceae</taxon>
        <taxon>Blastococcus</taxon>
    </lineage>
</organism>
<dbReference type="Proteomes" id="UP000219435">
    <property type="component" value="Unassembled WGS sequence"/>
</dbReference>
<dbReference type="AlphaFoldDB" id="A0A285VG93"/>
<reference evidence="2" key="1">
    <citation type="submission" date="2017-08" db="EMBL/GenBank/DDBJ databases">
        <authorList>
            <person name="Varghese N."/>
            <person name="Submissions S."/>
        </authorList>
    </citation>
    <scope>NUCLEOTIDE SEQUENCE [LARGE SCALE GENOMIC DNA]</scope>
    <source>
        <strain evidence="2">DSM 4725</strain>
    </source>
</reference>
<sequence>MATSLQQLLDALAERTAAPTSVAAIEDVTGAMAHLGRAIAGMTQDGLTAGVSRRQQTAAQMTAACTTVGRLWPRTGGPLTDLAGAAADVIGRDRASMGRGHRWAVTVELAEAADHCARLAHRLLPQAAVAELAVVRRLAAAVERDAQADPPTANGAAVLDRLVPVSGLPRAGERLTAVDAAAALTAAVDRSLRSEGLTLRDFRAAVAAAEITSDCASSVLAAASGDEGMRPLLAAVAWELTGRISMTFDDGHRVGPTDPHGVVPWARALADTLRNDLGSNADRGALRDRGDLPRLTRTVQQVTNQLPVLADRLAAAVDRWSRTGQLYAAARDLPRMDNMPDDRVRDVIAGRRVQARGADLDRLGRAVASATALSSSLADAVNRAAPAAPTSQRHLAGLYAQRARAPGPGERLLSHADDVAKAVARARCAQGINTPAPGAGGPGRY</sequence>
<keyword evidence="2" id="KW-1185">Reference proteome</keyword>
<evidence type="ECO:0000313" key="1">
    <source>
        <dbReference type="EMBL" id="SOC53095.1"/>
    </source>
</evidence>
<dbReference type="RefSeq" id="WP_097197042.1">
    <property type="nucleotide sequence ID" value="NZ_OBQI01000007.1"/>
</dbReference>
<protein>
    <submittedName>
        <fullName evidence="1">Uncharacterized protein</fullName>
    </submittedName>
</protein>
<dbReference type="OrthoDB" id="5171109at2"/>
<gene>
    <name evidence="1" type="ORF">SAMN05660748_4334</name>
</gene>